<sequence length="70" mass="7985">MYTCLLYEPFYPITMSDLSSAHPGSPEGSFRNFSDRHFLAHESEIACHANMLIVFLRGPRPELSLQLQLT</sequence>
<reference evidence="1 2" key="1">
    <citation type="journal article" date="2023" name="Nucleic Acids Res.">
        <title>The hologenome of Daphnia magna reveals possible DNA methylation and microbiome-mediated evolution of the host genome.</title>
        <authorList>
            <person name="Chaturvedi A."/>
            <person name="Li X."/>
            <person name="Dhandapani V."/>
            <person name="Marshall H."/>
            <person name="Kissane S."/>
            <person name="Cuenca-Cambronero M."/>
            <person name="Asole G."/>
            <person name="Calvet F."/>
            <person name="Ruiz-Romero M."/>
            <person name="Marangio P."/>
            <person name="Guigo R."/>
            <person name="Rago D."/>
            <person name="Mirbahai L."/>
            <person name="Eastwood N."/>
            <person name="Colbourne J.K."/>
            <person name="Zhou J."/>
            <person name="Mallon E."/>
            <person name="Orsini L."/>
        </authorList>
    </citation>
    <scope>NUCLEOTIDE SEQUENCE [LARGE SCALE GENOMIC DNA]</scope>
    <source>
        <strain evidence="1">LRV0_1</strain>
    </source>
</reference>
<evidence type="ECO:0000313" key="1">
    <source>
        <dbReference type="EMBL" id="KAK4022905.1"/>
    </source>
</evidence>
<accession>A0ABR0ACP2</accession>
<dbReference type="EMBL" id="JAOYFB010000037">
    <property type="protein sequence ID" value="KAK4022905.1"/>
    <property type="molecule type" value="Genomic_DNA"/>
</dbReference>
<protein>
    <submittedName>
        <fullName evidence="1">Uncharacterized protein</fullName>
    </submittedName>
</protein>
<gene>
    <name evidence="1" type="ORF">OUZ56_008349</name>
</gene>
<organism evidence="1 2">
    <name type="scientific">Daphnia magna</name>
    <dbReference type="NCBI Taxonomy" id="35525"/>
    <lineage>
        <taxon>Eukaryota</taxon>
        <taxon>Metazoa</taxon>
        <taxon>Ecdysozoa</taxon>
        <taxon>Arthropoda</taxon>
        <taxon>Crustacea</taxon>
        <taxon>Branchiopoda</taxon>
        <taxon>Diplostraca</taxon>
        <taxon>Cladocera</taxon>
        <taxon>Anomopoda</taxon>
        <taxon>Daphniidae</taxon>
        <taxon>Daphnia</taxon>
    </lineage>
</organism>
<comment type="caution">
    <text evidence="1">The sequence shown here is derived from an EMBL/GenBank/DDBJ whole genome shotgun (WGS) entry which is preliminary data.</text>
</comment>
<evidence type="ECO:0000313" key="2">
    <source>
        <dbReference type="Proteomes" id="UP001234178"/>
    </source>
</evidence>
<keyword evidence="2" id="KW-1185">Reference proteome</keyword>
<proteinExistence type="predicted"/>
<dbReference type="Proteomes" id="UP001234178">
    <property type="component" value="Unassembled WGS sequence"/>
</dbReference>
<name>A0ABR0ACP2_9CRUS</name>